<comment type="function">
    <text evidence="5">Involved in the third step of the chorismate pathway, which leads to the biosynthesis of aromatic amino acids. Catalyzes the cis-dehydration of 3-dehydroquinate (DHQ) and introduces the first double bond of the aromatic ring to yield 3-dehydroshikimate.</text>
</comment>
<dbReference type="RefSeq" id="WP_205142868.1">
    <property type="nucleotide sequence ID" value="NZ_JAFBDN010000001.1"/>
</dbReference>
<feature type="active site" description="Proton donor/acceptor" evidence="5">
    <location>
        <position position="143"/>
    </location>
</feature>
<dbReference type="PANTHER" id="PTHR43699:SF1">
    <property type="entry name" value="3-DEHYDROQUINATE DEHYDRATASE"/>
    <property type="match status" value="1"/>
</dbReference>
<comment type="catalytic activity">
    <reaction evidence="1 5">
        <text>3-dehydroquinate = 3-dehydroshikimate + H2O</text>
        <dbReference type="Rhea" id="RHEA:21096"/>
        <dbReference type="ChEBI" id="CHEBI:15377"/>
        <dbReference type="ChEBI" id="CHEBI:16630"/>
        <dbReference type="ChEBI" id="CHEBI:32364"/>
        <dbReference type="EC" id="4.2.1.10"/>
    </reaction>
</comment>
<comment type="subunit">
    <text evidence="5">Homodimer.</text>
</comment>
<name>A0ABT0VHF6_9LACO</name>
<keyword evidence="5" id="KW-0028">Amino-acid biosynthesis</keyword>
<evidence type="ECO:0000313" key="7">
    <source>
        <dbReference type="Proteomes" id="UP001057481"/>
    </source>
</evidence>
<dbReference type="InterPro" id="IPR050146">
    <property type="entry name" value="Type-I_3-dehydroquinase"/>
</dbReference>
<keyword evidence="7" id="KW-1185">Reference proteome</keyword>
<comment type="caution">
    <text evidence="6">The sequence shown here is derived from an EMBL/GenBank/DDBJ whole genome shotgun (WGS) entry which is preliminary data.</text>
</comment>
<dbReference type="GO" id="GO:0003855">
    <property type="term" value="F:3-dehydroquinate dehydratase activity"/>
    <property type="evidence" value="ECO:0007669"/>
    <property type="project" value="UniProtKB-EC"/>
</dbReference>
<feature type="active site" description="Schiff-base intermediate with substrate" evidence="5">
    <location>
        <position position="170"/>
    </location>
</feature>
<dbReference type="EC" id="4.2.1.10" evidence="5"/>
<evidence type="ECO:0000256" key="4">
    <source>
        <dbReference type="ARBA" id="ARBA00023270"/>
    </source>
</evidence>
<dbReference type="PROSITE" id="PS01028">
    <property type="entry name" value="DEHYDROQUINASE_I"/>
    <property type="match status" value="1"/>
</dbReference>
<accession>A0ABT0VHF6</accession>
<sequence>MANVTIKNLTLATDKTSIAIPITKDTTSSILEYAQAIKTVNPDLVEWRIDFFEAVLNDTKLIKTSHDLRAILAPIPVLITFRTYGEGGNLPLDDTSYFKLLATIIDNNLADSIDIELTHDFATIKTLVTNTHAANIPVIMSNHDFVKTPSLTDGLSLLTAMDRLDADVLKIASMPNSTMDVLTVLQLSTMANQIFDKPIITISMGELGKLTRFSGPVFHSCLTFAALEDASAPGQLDLDTLKTFLAELS</sequence>
<feature type="binding site" evidence="5">
    <location>
        <begin position="46"/>
        <end position="48"/>
    </location>
    <ligand>
        <name>3-dehydroquinate</name>
        <dbReference type="ChEBI" id="CHEBI:32364"/>
    </ligand>
</feature>
<comment type="similarity">
    <text evidence="5">Belongs to the type-I 3-dehydroquinase family.</text>
</comment>
<protein>
    <recommendedName>
        <fullName evidence="5">3-dehydroquinate dehydratase</fullName>
        <shortName evidence="5">3-dehydroquinase</shortName>
        <ecNumber evidence="5">4.2.1.10</ecNumber>
    </recommendedName>
    <alternativeName>
        <fullName evidence="5">Type I DHQase</fullName>
    </alternativeName>
    <alternativeName>
        <fullName evidence="5">Type I dehydroquinase</fullName>
        <shortName evidence="5">DHQ1</shortName>
    </alternativeName>
</protein>
<evidence type="ECO:0000256" key="1">
    <source>
        <dbReference type="ARBA" id="ARBA00001864"/>
    </source>
</evidence>
<keyword evidence="4 5" id="KW-0704">Schiff base</keyword>
<dbReference type="NCBIfam" id="TIGR01093">
    <property type="entry name" value="aroD"/>
    <property type="match status" value="1"/>
</dbReference>
<dbReference type="Gene3D" id="3.20.20.70">
    <property type="entry name" value="Aldolase class I"/>
    <property type="match status" value="1"/>
</dbReference>
<evidence type="ECO:0000313" key="6">
    <source>
        <dbReference type="EMBL" id="MCM2437271.1"/>
    </source>
</evidence>
<organism evidence="6 7">
    <name type="scientific">Periweissella beninensis</name>
    <dbReference type="NCBI Taxonomy" id="504936"/>
    <lineage>
        <taxon>Bacteria</taxon>
        <taxon>Bacillati</taxon>
        <taxon>Bacillota</taxon>
        <taxon>Bacilli</taxon>
        <taxon>Lactobacillales</taxon>
        <taxon>Lactobacillaceae</taxon>
        <taxon>Periweissella</taxon>
    </lineage>
</organism>
<keyword evidence="3 5" id="KW-0456">Lyase</keyword>
<comment type="pathway">
    <text evidence="5">Metabolic intermediate biosynthesis; chorismate biosynthesis; chorismate from D-erythrose 4-phosphate and phosphoenolpyruvate: step 3/7.</text>
</comment>
<reference evidence="6" key="1">
    <citation type="submission" date="2021-04" db="EMBL/GenBank/DDBJ databases">
        <title>Taxonomic assessment of Weissella genus.</title>
        <authorList>
            <person name="Fanelli F."/>
            <person name="Chieffi D."/>
            <person name="Dell'Aquila A."/>
            <person name="Gyu-Sung C."/>
            <person name="Franz C.M.A.P."/>
            <person name="Fusco V."/>
        </authorList>
    </citation>
    <scope>NUCLEOTIDE SEQUENCE</scope>
    <source>
        <strain evidence="6">LMG 25373</strain>
    </source>
</reference>
<proteinExistence type="inferred from homology"/>
<dbReference type="Pfam" id="PF01487">
    <property type="entry name" value="DHquinase_I"/>
    <property type="match status" value="1"/>
</dbReference>
<dbReference type="Proteomes" id="UP001057481">
    <property type="component" value="Unassembled WGS sequence"/>
</dbReference>
<evidence type="ECO:0000256" key="3">
    <source>
        <dbReference type="ARBA" id="ARBA00023239"/>
    </source>
</evidence>
<feature type="binding site" evidence="5">
    <location>
        <position position="82"/>
    </location>
    <ligand>
        <name>3-dehydroquinate</name>
        <dbReference type="ChEBI" id="CHEBI:32364"/>
    </ligand>
</feature>
<dbReference type="CDD" id="cd00502">
    <property type="entry name" value="DHQase_I"/>
    <property type="match status" value="1"/>
</dbReference>
<evidence type="ECO:0000256" key="2">
    <source>
        <dbReference type="ARBA" id="ARBA00023141"/>
    </source>
</evidence>
<feature type="binding site" evidence="5">
    <location>
        <position position="235"/>
    </location>
    <ligand>
        <name>3-dehydroquinate</name>
        <dbReference type="ChEBI" id="CHEBI:32364"/>
    </ligand>
</feature>
<dbReference type="InterPro" id="IPR013785">
    <property type="entry name" value="Aldolase_TIM"/>
</dbReference>
<feature type="binding site" evidence="5">
    <location>
        <position position="231"/>
    </location>
    <ligand>
        <name>3-dehydroquinate</name>
        <dbReference type="ChEBI" id="CHEBI:32364"/>
    </ligand>
</feature>
<dbReference type="InterPro" id="IPR018508">
    <property type="entry name" value="3-dehydroquinate_DH_AS"/>
</dbReference>
<evidence type="ECO:0000256" key="5">
    <source>
        <dbReference type="HAMAP-Rule" id="MF_00214"/>
    </source>
</evidence>
<comment type="caution">
    <text evidence="5">Lacks conserved residue(s) required for the propagation of feature annotation.</text>
</comment>
<dbReference type="EMBL" id="JAGMVS010000062">
    <property type="protein sequence ID" value="MCM2437271.1"/>
    <property type="molecule type" value="Genomic_DNA"/>
</dbReference>
<gene>
    <name evidence="5 6" type="primary">aroD</name>
    <name evidence="6" type="ORF">KAK10_05030</name>
</gene>
<dbReference type="HAMAP" id="MF_00214">
    <property type="entry name" value="AroD"/>
    <property type="match status" value="1"/>
</dbReference>
<dbReference type="PANTHER" id="PTHR43699">
    <property type="entry name" value="3-DEHYDROQUINATE DEHYDRATASE"/>
    <property type="match status" value="1"/>
</dbReference>
<dbReference type="InterPro" id="IPR001381">
    <property type="entry name" value="DHquinase_I"/>
</dbReference>
<keyword evidence="2 5" id="KW-0057">Aromatic amino acid biosynthesis</keyword>
<feature type="binding site" evidence="5">
    <location>
        <position position="212"/>
    </location>
    <ligand>
        <name>3-dehydroquinate</name>
        <dbReference type="ChEBI" id="CHEBI:32364"/>
    </ligand>
</feature>
<dbReference type="SUPFAM" id="SSF51569">
    <property type="entry name" value="Aldolase"/>
    <property type="match status" value="1"/>
</dbReference>